<keyword evidence="5" id="KW-1185">Reference proteome</keyword>
<proteinExistence type="predicted"/>
<dbReference type="Proteomes" id="UP001140949">
    <property type="component" value="Unassembled WGS sequence"/>
</dbReference>
<evidence type="ECO:0000313" key="3">
    <source>
        <dbReference type="EMBL" id="KAJ6833051.1"/>
    </source>
</evidence>
<dbReference type="AlphaFoldDB" id="A0AAX6FPA1"/>
<evidence type="ECO:0000313" key="1">
    <source>
        <dbReference type="EMBL" id="KAJ6817878.1"/>
    </source>
</evidence>
<protein>
    <submittedName>
        <fullName evidence="1">Uncharacterized protein</fullName>
    </submittedName>
</protein>
<evidence type="ECO:0000313" key="5">
    <source>
        <dbReference type="Proteomes" id="UP001140949"/>
    </source>
</evidence>
<dbReference type="EMBL" id="JANAVB010027598">
    <property type="protein sequence ID" value="KAJ6817878.1"/>
    <property type="molecule type" value="Genomic_DNA"/>
</dbReference>
<reference evidence="1" key="2">
    <citation type="submission" date="2023-04" db="EMBL/GenBank/DDBJ databases">
        <authorList>
            <person name="Bruccoleri R.E."/>
            <person name="Oakeley E.J."/>
            <person name="Faust A.-M."/>
            <person name="Dessus-Babus S."/>
            <person name="Altorfer M."/>
            <person name="Burckhardt D."/>
            <person name="Oertli M."/>
            <person name="Naumann U."/>
            <person name="Petersen F."/>
            <person name="Wong J."/>
        </authorList>
    </citation>
    <scope>NUCLEOTIDE SEQUENCE</scope>
    <source>
        <strain evidence="1">GSM-AAB239-AS_SAM_17_03QT</strain>
        <tissue evidence="1">Leaf</tissue>
    </source>
</reference>
<gene>
    <name evidence="4" type="ORF">M6B38_306675</name>
    <name evidence="3" type="ORF">M6B38_341790</name>
    <name evidence="2" type="ORF">M6B38_358230</name>
    <name evidence="1" type="ORF">M6B38_409620</name>
</gene>
<dbReference type="EMBL" id="JANAVB010015555">
    <property type="protein sequence ID" value="KAJ6833051.1"/>
    <property type="molecule type" value="Genomic_DNA"/>
</dbReference>
<organism evidence="1 5">
    <name type="scientific">Iris pallida</name>
    <name type="common">Sweet iris</name>
    <dbReference type="NCBI Taxonomy" id="29817"/>
    <lineage>
        <taxon>Eukaryota</taxon>
        <taxon>Viridiplantae</taxon>
        <taxon>Streptophyta</taxon>
        <taxon>Embryophyta</taxon>
        <taxon>Tracheophyta</taxon>
        <taxon>Spermatophyta</taxon>
        <taxon>Magnoliopsida</taxon>
        <taxon>Liliopsida</taxon>
        <taxon>Asparagales</taxon>
        <taxon>Iridaceae</taxon>
        <taxon>Iridoideae</taxon>
        <taxon>Irideae</taxon>
        <taxon>Iris</taxon>
    </lineage>
</organism>
<dbReference type="EMBL" id="JANAVB010008599">
    <property type="protein sequence ID" value="KAJ6841548.1"/>
    <property type="molecule type" value="Genomic_DNA"/>
</dbReference>
<dbReference type="EMBL" id="JANAVB010018763">
    <property type="protein sequence ID" value="KAJ6829374.1"/>
    <property type="molecule type" value="Genomic_DNA"/>
</dbReference>
<sequence length="50" mass="5493">MAINKAGGSPFLHHHYTAVKLCPFSTHSVLLRHCRSSFSHGGSSAWIAMR</sequence>
<evidence type="ECO:0000313" key="4">
    <source>
        <dbReference type="EMBL" id="KAJ6841548.1"/>
    </source>
</evidence>
<evidence type="ECO:0000313" key="2">
    <source>
        <dbReference type="EMBL" id="KAJ6829374.1"/>
    </source>
</evidence>
<accession>A0AAX6FPA1</accession>
<name>A0AAX6FPA1_IRIPA</name>
<reference evidence="1" key="1">
    <citation type="journal article" date="2023" name="GigaByte">
        <title>Genome assembly of the bearded iris, Iris pallida Lam.</title>
        <authorList>
            <person name="Bruccoleri R.E."/>
            <person name="Oakeley E.J."/>
            <person name="Faust A.M.E."/>
            <person name="Altorfer M."/>
            <person name="Dessus-Babus S."/>
            <person name="Burckhardt D."/>
            <person name="Oertli M."/>
            <person name="Naumann U."/>
            <person name="Petersen F."/>
            <person name="Wong J."/>
        </authorList>
    </citation>
    <scope>NUCLEOTIDE SEQUENCE</scope>
    <source>
        <strain evidence="1">GSM-AAB239-AS_SAM_17_03QT</strain>
    </source>
</reference>
<comment type="caution">
    <text evidence="1">The sequence shown here is derived from an EMBL/GenBank/DDBJ whole genome shotgun (WGS) entry which is preliminary data.</text>
</comment>